<organism evidence="1">
    <name type="scientific">marine metagenome</name>
    <dbReference type="NCBI Taxonomy" id="408172"/>
    <lineage>
        <taxon>unclassified sequences</taxon>
        <taxon>metagenomes</taxon>
        <taxon>ecological metagenomes</taxon>
    </lineage>
</organism>
<protein>
    <recommendedName>
        <fullName evidence="2">N-formylglutamate amidohydrolase</fullName>
    </recommendedName>
</protein>
<accession>A0A383EVJ2</accession>
<evidence type="ECO:0008006" key="2">
    <source>
        <dbReference type="Google" id="ProtNLM"/>
    </source>
</evidence>
<dbReference type="AlphaFoldDB" id="A0A383EVJ2"/>
<reference evidence="1" key="1">
    <citation type="submission" date="2018-05" db="EMBL/GenBank/DDBJ databases">
        <authorList>
            <person name="Lanie J.A."/>
            <person name="Ng W.-L."/>
            <person name="Kazmierczak K.M."/>
            <person name="Andrzejewski T.M."/>
            <person name="Davidsen T.M."/>
            <person name="Wayne K.J."/>
            <person name="Tettelin H."/>
            <person name="Glass J.I."/>
            <person name="Rusch D."/>
            <person name="Podicherti R."/>
            <person name="Tsui H.-C.T."/>
            <person name="Winkler M.E."/>
        </authorList>
    </citation>
    <scope>NUCLEOTIDE SEQUENCE</scope>
</reference>
<dbReference type="Pfam" id="PF05013">
    <property type="entry name" value="FGase"/>
    <property type="match status" value="1"/>
</dbReference>
<sequence>LSEQIERVRKIHGRVLLFDCHSIRSRLPFLFEGELPDFNLGNYNTSTCAPEIEDAALEICAGAEGYSCVLNGRFKGGWTTRHYGKPEKGIHVIQLELAQQTYMDESAPWLYHEEKAAKLRVHLKKLLSCLEQTITSLT</sequence>
<gene>
    <name evidence="1" type="ORF">METZ01_LOCUS513448</name>
</gene>
<feature type="non-terminal residue" evidence="1">
    <location>
        <position position="1"/>
    </location>
</feature>
<dbReference type="SUPFAM" id="SSF53187">
    <property type="entry name" value="Zn-dependent exopeptidases"/>
    <property type="match status" value="1"/>
</dbReference>
<dbReference type="InterPro" id="IPR007709">
    <property type="entry name" value="N-FG_amidohydro"/>
</dbReference>
<evidence type="ECO:0000313" key="1">
    <source>
        <dbReference type="EMBL" id="SVE60594.1"/>
    </source>
</evidence>
<dbReference type="EMBL" id="UINC01229037">
    <property type="protein sequence ID" value="SVE60594.1"/>
    <property type="molecule type" value="Genomic_DNA"/>
</dbReference>
<proteinExistence type="predicted"/>
<name>A0A383EVJ2_9ZZZZ</name>
<dbReference type="Gene3D" id="3.40.630.40">
    <property type="entry name" value="Zn-dependent exopeptidases"/>
    <property type="match status" value="1"/>
</dbReference>